<evidence type="ECO:0000256" key="1">
    <source>
        <dbReference type="SAM" id="MobiDB-lite"/>
    </source>
</evidence>
<organism evidence="3 4">
    <name type="scientific">Lentinus tigrinus ALCF2SS1-6</name>
    <dbReference type="NCBI Taxonomy" id="1328759"/>
    <lineage>
        <taxon>Eukaryota</taxon>
        <taxon>Fungi</taxon>
        <taxon>Dikarya</taxon>
        <taxon>Basidiomycota</taxon>
        <taxon>Agaricomycotina</taxon>
        <taxon>Agaricomycetes</taxon>
        <taxon>Polyporales</taxon>
        <taxon>Polyporaceae</taxon>
        <taxon>Lentinus</taxon>
    </lineage>
</organism>
<gene>
    <name evidence="3" type="ORF">L227DRAFT_194929</name>
</gene>
<feature type="chain" id="PRO_5022865321" description="REJ domain-containing protein" evidence="2">
    <location>
        <begin position="21"/>
        <end position="158"/>
    </location>
</feature>
<keyword evidence="4" id="KW-1185">Reference proteome</keyword>
<feature type="compositionally biased region" description="Low complexity" evidence="1">
    <location>
        <begin position="27"/>
        <end position="87"/>
    </location>
</feature>
<reference evidence="3" key="1">
    <citation type="journal article" date="2018" name="Genome Biol. Evol.">
        <title>Genomics and development of Lentinus tigrinus, a white-rot wood-decaying mushroom with dimorphic fruiting bodies.</title>
        <authorList>
            <person name="Wu B."/>
            <person name="Xu Z."/>
            <person name="Knudson A."/>
            <person name="Carlson A."/>
            <person name="Chen N."/>
            <person name="Kovaka S."/>
            <person name="LaButti K."/>
            <person name="Lipzen A."/>
            <person name="Pennachio C."/>
            <person name="Riley R."/>
            <person name="Schakwitz W."/>
            <person name="Umezawa K."/>
            <person name="Ohm R.A."/>
            <person name="Grigoriev I.V."/>
            <person name="Nagy L.G."/>
            <person name="Gibbons J."/>
            <person name="Hibbett D."/>
        </authorList>
    </citation>
    <scope>NUCLEOTIDE SEQUENCE [LARGE SCALE GENOMIC DNA]</scope>
    <source>
        <strain evidence="3">ALCF2SS1-6</strain>
    </source>
</reference>
<dbReference type="Proteomes" id="UP000313359">
    <property type="component" value="Unassembled WGS sequence"/>
</dbReference>
<name>A0A5C2S4Z6_9APHY</name>
<evidence type="ECO:0000313" key="4">
    <source>
        <dbReference type="Proteomes" id="UP000313359"/>
    </source>
</evidence>
<evidence type="ECO:0000313" key="3">
    <source>
        <dbReference type="EMBL" id="RPD58024.1"/>
    </source>
</evidence>
<sequence length="158" mass="15496">MRSLAILLLVGIFFVCCTVAQDSSTVDTTASDTALSTDTSLTSPTDTTTSAETSTSSDSSDVSLSTTLSASSAPMTSSTGFLGTSGTILPISPPSTDPTGSPESRSSSRSTRPTGVGSPGLSSSGQNNGSASTGLRASAGVTLLLSVLAAGYIGLVVC</sequence>
<feature type="compositionally biased region" description="Polar residues" evidence="1">
    <location>
        <begin position="120"/>
        <end position="133"/>
    </location>
</feature>
<keyword evidence="2" id="KW-0732">Signal</keyword>
<evidence type="ECO:0008006" key="5">
    <source>
        <dbReference type="Google" id="ProtNLM"/>
    </source>
</evidence>
<feature type="signal peptide" evidence="2">
    <location>
        <begin position="1"/>
        <end position="20"/>
    </location>
</feature>
<dbReference type="AlphaFoldDB" id="A0A5C2S4Z6"/>
<evidence type="ECO:0000256" key="2">
    <source>
        <dbReference type="SAM" id="SignalP"/>
    </source>
</evidence>
<accession>A0A5C2S4Z6</accession>
<feature type="region of interest" description="Disordered" evidence="1">
    <location>
        <begin position="27"/>
        <end position="133"/>
    </location>
</feature>
<feature type="compositionally biased region" description="Low complexity" evidence="1">
    <location>
        <begin position="98"/>
        <end position="116"/>
    </location>
</feature>
<proteinExistence type="predicted"/>
<dbReference type="EMBL" id="ML122277">
    <property type="protein sequence ID" value="RPD58024.1"/>
    <property type="molecule type" value="Genomic_DNA"/>
</dbReference>
<protein>
    <recommendedName>
        <fullName evidence="5">REJ domain-containing protein</fullName>
    </recommendedName>
</protein>